<evidence type="ECO:0008006" key="4">
    <source>
        <dbReference type="Google" id="ProtNLM"/>
    </source>
</evidence>
<proteinExistence type="predicted"/>
<feature type="region of interest" description="Disordered" evidence="1">
    <location>
        <begin position="1758"/>
        <end position="1797"/>
    </location>
</feature>
<dbReference type="OrthoDB" id="4226134at2759"/>
<dbReference type="SUPFAM" id="SSF53167">
    <property type="entry name" value="Purine and uridine phosphorylases"/>
    <property type="match status" value="1"/>
</dbReference>
<dbReference type="InterPro" id="IPR013083">
    <property type="entry name" value="Znf_RING/FYVE/PHD"/>
</dbReference>
<dbReference type="RefSeq" id="XP_035340279.1">
    <property type="nucleotide sequence ID" value="XM_035484386.1"/>
</dbReference>
<gene>
    <name evidence="2" type="ORF">TRUGW13939_01183</name>
</gene>
<dbReference type="InterPro" id="IPR035994">
    <property type="entry name" value="Nucleoside_phosphorylase_sf"/>
</dbReference>
<evidence type="ECO:0000313" key="3">
    <source>
        <dbReference type="Proteomes" id="UP000509510"/>
    </source>
</evidence>
<organism evidence="2 3">
    <name type="scientific">Talaromyces rugulosus</name>
    <name type="common">Penicillium rugulosum</name>
    <dbReference type="NCBI Taxonomy" id="121627"/>
    <lineage>
        <taxon>Eukaryota</taxon>
        <taxon>Fungi</taxon>
        <taxon>Dikarya</taxon>
        <taxon>Ascomycota</taxon>
        <taxon>Pezizomycotina</taxon>
        <taxon>Eurotiomycetes</taxon>
        <taxon>Eurotiomycetidae</taxon>
        <taxon>Eurotiales</taxon>
        <taxon>Trichocomaceae</taxon>
        <taxon>Talaromyces</taxon>
        <taxon>Talaromyces sect. Islandici</taxon>
    </lineage>
</organism>
<dbReference type="EMBL" id="CP055898">
    <property type="protein sequence ID" value="QKX54100.1"/>
    <property type="molecule type" value="Genomic_DNA"/>
</dbReference>
<feature type="region of interest" description="Disordered" evidence="1">
    <location>
        <begin position="431"/>
        <end position="461"/>
    </location>
</feature>
<feature type="compositionally biased region" description="Basic and acidic residues" evidence="1">
    <location>
        <begin position="431"/>
        <end position="443"/>
    </location>
</feature>
<feature type="compositionally biased region" description="Basic and acidic residues" evidence="1">
    <location>
        <begin position="1784"/>
        <end position="1797"/>
    </location>
</feature>
<dbReference type="GO" id="GO:0003824">
    <property type="term" value="F:catalytic activity"/>
    <property type="evidence" value="ECO:0007669"/>
    <property type="project" value="InterPro"/>
</dbReference>
<evidence type="ECO:0000313" key="2">
    <source>
        <dbReference type="EMBL" id="QKX54100.1"/>
    </source>
</evidence>
<dbReference type="GO" id="GO:0009116">
    <property type="term" value="P:nucleoside metabolic process"/>
    <property type="evidence" value="ECO:0007669"/>
    <property type="project" value="InterPro"/>
</dbReference>
<reference evidence="3" key="1">
    <citation type="submission" date="2020-06" db="EMBL/GenBank/DDBJ databases">
        <title>A chromosome-scale genome assembly of Talaromyces rugulosus W13939.</title>
        <authorList>
            <person name="Wang B."/>
            <person name="Guo L."/>
            <person name="Ye K."/>
            <person name="Wang L."/>
        </authorList>
    </citation>
    <scope>NUCLEOTIDE SEQUENCE [LARGE SCALE GENOMIC DNA]</scope>
    <source>
        <strain evidence="3">W13939</strain>
    </source>
</reference>
<dbReference type="SUPFAM" id="SSF57903">
    <property type="entry name" value="FYVE/PHD zinc finger"/>
    <property type="match status" value="1"/>
</dbReference>
<dbReference type="PANTHER" id="PTHR46082">
    <property type="entry name" value="ATP/GTP-BINDING PROTEIN-RELATED"/>
    <property type="match status" value="1"/>
</dbReference>
<feature type="region of interest" description="Disordered" evidence="1">
    <location>
        <begin position="151"/>
        <end position="176"/>
    </location>
</feature>
<feature type="compositionally biased region" description="Basic and acidic residues" evidence="1">
    <location>
        <begin position="151"/>
        <end position="163"/>
    </location>
</feature>
<feature type="compositionally biased region" description="Low complexity" evidence="1">
    <location>
        <begin position="1372"/>
        <end position="1383"/>
    </location>
</feature>
<dbReference type="KEGG" id="trg:TRUGW13939_01183"/>
<dbReference type="InterPro" id="IPR053137">
    <property type="entry name" value="NLR-like"/>
</dbReference>
<protein>
    <recommendedName>
        <fullName evidence="4">Nucleoside phosphorylase domain-containing protein</fullName>
    </recommendedName>
</protein>
<name>A0A7H8QJI6_TALRU</name>
<keyword evidence="3" id="KW-1185">Reference proteome</keyword>
<feature type="compositionally biased region" description="Polar residues" evidence="1">
    <location>
        <begin position="164"/>
        <end position="176"/>
    </location>
</feature>
<dbReference type="PANTHER" id="PTHR46082:SF11">
    <property type="entry name" value="AAA+ ATPASE DOMAIN-CONTAINING PROTEIN-RELATED"/>
    <property type="match status" value="1"/>
</dbReference>
<accession>A0A7H8QJI6</accession>
<dbReference type="InterPro" id="IPR011011">
    <property type="entry name" value="Znf_FYVE_PHD"/>
</dbReference>
<dbReference type="GeneID" id="55988696"/>
<dbReference type="Gene3D" id="3.40.50.1580">
    <property type="entry name" value="Nucleoside phosphorylase domain"/>
    <property type="match status" value="1"/>
</dbReference>
<dbReference type="Proteomes" id="UP000509510">
    <property type="component" value="Chromosome I"/>
</dbReference>
<feature type="region of interest" description="Disordered" evidence="1">
    <location>
        <begin position="1369"/>
        <end position="1391"/>
    </location>
</feature>
<evidence type="ECO:0000256" key="1">
    <source>
        <dbReference type="SAM" id="MobiDB-lite"/>
    </source>
</evidence>
<dbReference type="Gene3D" id="3.30.40.10">
    <property type="entry name" value="Zinc/RING finger domain, C3HC4 (zinc finger)"/>
    <property type="match status" value="1"/>
</dbReference>
<sequence length="1797" mass="200917">MDLRHILQPAVPAYVEDADELTGEVIHGTSTYAIPSTSIESDRRLNDAEPLPYDGVSDWKLTDDKPPTIVQLEHDRLKDENNEDVSDWSEVVSDDGNTYNERFHRVIFEDYDKYSTGRTQAFDSAPYQARCDTVSPFFESTTPNFSNWDHLFPDETEQPRTEDNYTNSHQPTQKDSSNVAMARFERNARDIETASRAATEGSPSPLSVILSEANISTDGSKKRGDSPGKDEKHLAIKCVCSSENEDNIVLCERCDTWQHLECYYHGDNGMDDVPEGHFCTDCIEFVRLKDGRLIDLMEKRKVDQQLYQADADHENYPHLQSWRDDSNYVSQSTGLVYDWFPDPLLNPGEFTDADDPYSAQANGRGSSDTEMIQNPAMRKTTFLTPQLILEDEILLQQRAEEYSDSGDDIPYSTKSNNHSLFNIITEKQIEESTKSKSTRKEATKGGNISLQPPAETYTDSGYASNATRSAKPLQMHTQLNQTGSVSVDDSIVQEPVDHEDEVKSIYSNASSLPILRKTGYMNELADELAQAIQPYQISGDILERIFEVLPELLKAFALSFGHPLSNGMQRDVMVFIHRYRREIVSTFKDHLLTEDDETQHSLSKDKMSLDDIMNLWDKSGESAGKEEPNNLAYDETEDPNIIDIEDQVDEIDENELPGIEAYKSLIRDAPGYNWLMDNLRKECVLAPAEPNVIGEIRNTILKALPSSSRISRRKPAELFNMSFMVDWDPNKFLRDEEYAEEPGYAIERAITLTGSTSTAQALTCGEYLRQTWPSTGDKMLELAKSLVSSEKKASVVFSDGTTLTASNQQPHTPGSTSICIDTQGTAACIAEIGEQLAWLASAIRSSPYAQEVAYSWPYIDGIQVGHVTYEATPKVMYMCKIGVKMHQGELVTEMTNGQCWHNLFGSPVVVEGFPTPRRSEEHSSGIEIPLNIMAALTQTRRVHNFAGKTLLKGFADMLIPTKCSQGMVTWHLVHSKKGERISYLESENFPTVDIQTSELEKSRHILGWCPEMKTYAGAVDACYNVKNSRLPRPSDRGALVDALLSSGHFVMGGPPFSIGRKDIRLRRNSYIMKIKWVSQKFVVLWDVGEERGWLVNGASALLHLVRGSLAQDQLDSRFGSLCSFRSADLQEALKLHQTDAALEVLLNQNNLQVKIYSEDDGHVRFKDYVEDFYDLLEKMIDYQFKAVGTGHDASRIPRSLLEGWDFNDLTTGRDPVYPRQALLHQDGLSWVDFTRSVHAITLFGRGFGEIIRPARVSCSSWTKLPQGRSYLAAGVTDLHNIMESDGDPYSTPVKLTHDVLWYTTDEKFAQCRCQTDATRCDLAQLLLPFRLHREMTASRSRLPEKGGAVIFGSNSVHKWFWADLGDPSKTPSESNFLSSSSSSLGNAIDDPQSDSGIGRSLSFSASRLAGSVSDQYDQYDEYSGSTHAGISESEYYQPSNHTKSHLSRYSSPAARRYQVGIVCALHLELMAVRMLFDETHEKVAISDEDPNYYALGSIAGHNIVAVCLPHGLYGTNVAADVTSNMKRSFPTLKFCLLVGIGAGVPSPKNDIRLGDVVISTPKGGYSGVLPYDMIKSSDSGVSELNGYLCPPPSHLMCAISELESDPSLSSTPLKESLQQIQECKEEYKHPGTKHDQLFDSLHAHKDSHDTCDDCDPHHEIKRPPRLSTHPKLHYGLIASGNQVMKSAQIRDRLSQEHNVLCFEMEGAGIMNSFPCLIIRGICDYADSHKNKQWQNYAAAVAAAYAKLLLSRLRDSNNGVDGGLTESTSDYRQRSRKRPPSVESMEEHLAKRGKGEND</sequence>